<comment type="similarity">
    <text evidence="1">Belongs to the disease resistance NB-LRR family.</text>
</comment>
<keyword evidence="5" id="KW-0175">Coiled coil</keyword>
<dbReference type="RefSeq" id="XP_016732865.2">
    <property type="nucleotide sequence ID" value="XM_016877376.2"/>
</dbReference>
<dbReference type="CDD" id="cd09272">
    <property type="entry name" value="RNase_HI_RT_Ty1"/>
    <property type="match status" value="1"/>
</dbReference>
<dbReference type="PaxDb" id="3635-A0A1U8N1E6"/>
<evidence type="ECO:0000256" key="3">
    <source>
        <dbReference type="ARBA" id="ARBA00022821"/>
    </source>
</evidence>
<dbReference type="InterPro" id="IPR050905">
    <property type="entry name" value="Plant_NBS-LRR"/>
</dbReference>
<reference evidence="7" key="1">
    <citation type="journal article" date="2020" name="Nat. Genet.">
        <title>Genomic diversifications of five Gossypium allopolyploid species and their impact on cotton improvement.</title>
        <authorList>
            <person name="Chen Z.J."/>
            <person name="Sreedasyam A."/>
            <person name="Ando A."/>
            <person name="Song Q."/>
            <person name="De Santiago L.M."/>
            <person name="Hulse-Kemp A.M."/>
            <person name="Ding M."/>
            <person name="Ye W."/>
            <person name="Kirkbride R.C."/>
            <person name="Jenkins J."/>
            <person name="Plott C."/>
            <person name="Lovell J."/>
            <person name="Lin Y.M."/>
            <person name="Vaughn R."/>
            <person name="Liu B."/>
            <person name="Simpson S."/>
            <person name="Scheffler B.E."/>
            <person name="Wen L."/>
            <person name="Saski C.A."/>
            <person name="Grover C.E."/>
            <person name="Hu G."/>
            <person name="Conover J.L."/>
            <person name="Carlson J.W."/>
            <person name="Shu S."/>
            <person name="Boston L.B."/>
            <person name="Williams M."/>
            <person name="Peterson D.G."/>
            <person name="McGee K."/>
            <person name="Jones D.C."/>
            <person name="Wendel J.F."/>
            <person name="Stelly D.M."/>
            <person name="Grimwood J."/>
            <person name="Schmutz J."/>
        </authorList>
    </citation>
    <scope>NUCLEOTIDE SEQUENCE [LARGE SCALE GENOMIC DNA]</scope>
    <source>
        <strain evidence="7">cv. TM-1</strain>
    </source>
</reference>
<organism evidence="7 8">
    <name type="scientific">Gossypium hirsutum</name>
    <name type="common">Upland cotton</name>
    <name type="synonym">Gossypium mexicanum</name>
    <dbReference type="NCBI Taxonomy" id="3635"/>
    <lineage>
        <taxon>Eukaryota</taxon>
        <taxon>Viridiplantae</taxon>
        <taxon>Streptophyta</taxon>
        <taxon>Embryophyta</taxon>
        <taxon>Tracheophyta</taxon>
        <taxon>Spermatophyta</taxon>
        <taxon>Magnoliopsida</taxon>
        <taxon>eudicotyledons</taxon>
        <taxon>Gunneridae</taxon>
        <taxon>Pentapetalae</taxon>
        <taxon>rosids</taxon>
        <taxon>malvids</taxon>
        <taxon>Malvales</taxon>
        <taxon>Malvaceae</taxon>
        <taxon>Malvoideae</taxon>
        <taxon>Gossypium</taxon>
    </lineage>
</organism>
<evidence type="ECO:0000313" key="7">
    <source>
        <dbReference type="Proteomes" id="UP000818029"/>
    </source>
</evidence>
<sequence length="889" mass="100548">MMTKQYVDTLTDRAERLREAKNRVQHSVDAAKRNGEEIEGDVGKWLSAVDKKILEQVEKVMQDEKKVKKKCFIGLCPNFRTHYKLSLKAEEEAKAVAELFEHGKFERVSYRAAPQGTVVAPVKGFEEFESRMSILNEIMEALKDDSVSVVGVHGMGGIGKTTLVKEIARKVKDKLFDSVVIATKEERILVVLDDIWGKVDIEEVGIPLGDEHKGCKLLLTSRELNVLSNRMDARKNFPIGFLNEKEAWDLFKKMAGECDESCDLKPIAMGVAKKCAGLPIAIATVAGALRNKRLFEWKNALRELERPSSSNFTGITAAYLAIEWSFNYLESEEVKLTFLLCSVIGHNCLVEDLLLDSYNDKRFDIHDVVWDAAIAIALKDYRMLVLRDHAPKEWSDKEKMKTWSVISLRCPQIIANLPKEIECSGLSFSHMAYDGAVKIPLNLFKQTVGLKALNLVGMQFPSLPESIIHLADLRMLCLKKCAVDDITILGELKSLEVLNPSHLGIKELPKEMAQLTYLRLLDLRWCRQLKIILPNVLSGLSKLEGLYMSRSFVEWEKGGVVENERKNASLGELNNLPCLTTLHVRILDVQMISKHRFVETLDRFRIFVGNYGGYNCCHNYESPKALKLKLYTNIDLDNGMKMLFIKTEDLRLEGLEGVKNVLVELNNGKDLLNLKRLHVKNDMSLDYEFEELDHQRMRQVGASVITLSREKSGAAPMLYDRGLQVLKKVVGYADANWGLDFDDRRSTTGYCVYFGHTPVSWCMKKQQVVARSTAEVEYRSLTAVTSEVTWLLSLLQELHVRSNSIPNIWCDSSGAVAVAANPVLHSKFKHVELDLFFVREKVVDGTVAVGEVPACDQVADVLTKPLSLSSFTRFRSFLRVLPVEKMDEY</sequence>
<dbReference type="Pfam" id="PF00931">
    <property type="entry name" value="NB-ARC"/>
    <property type="match status" value="1"/>
</dbReference>
<dbReference type="Gene3D" id="3.80.10.10">
    <property type="entry name" value="Ribonuclease Inhibitor"/>
    <property type="match status" value="1"/>
</dbReference>
<keyword evidence="2" id="KW-0547">Nucleotide-binding</keyword>
<dbReference type="InterPro" id="IPR027417">
    <property type="entry name" value="P-loop_NTPase"/>
</dbReference>
<evidence type="ECO:0000313" key="8">
    <source>
        <dbReference type="RefSeq" id="XP_016732865.2"/>
    </source>
</evidence>
<dbReference type="Proteomes" id="UP000818029">
    <property type="component" value="Chromosome D10"/>
</dbReference>
<keyword evidence="3" id="KW-0611">Plant defense</keyword>
<dbReference type="InterPro" id="IPR042197">
    <property type="entry name" value="Apaf_helical"/>
</dbReference>
<feature type="coiled-coil region" evidence="5">
    <location>
        <begin position="7"/>
        <end position="34"/>
    </location>
</feature>
<evidence type="ECO:0000256" key="2">
    <source>
        <dbReference type="ARBA" id="ARBA00022741"/>
    </source>
</evidence>
<keyword evidence="4" id="KW-0067">ATP-binding</keyword>
<dbReference type="PANTHER" id="PTHR33463:SF212">
    <property type="entry name" value="AND NB-ARC DOMAINS-CONTAINING DISEASE RESISTANCE PROTEIN, PUTATIVE-RELATED"/>
    <property type="match status" value="1"/>
</dbReference>
<dbReference type="InterPro" id="IPR032675">
    <property type="entry name" value="LRR_dom_sf"/>
</dbReference>
<dbReference type="GO" id="GO:0043531">
    <property type="term" value="F:ADP binding"/>
    <property type="evidence" value="ECO:0007669"/>
    <property type="project" value="InterPro"/>
</dbReference>
<name>A0A1U8N1E6_GOSHI</name>
<evidence type="ECO:0000256" key="1">
    <source>
        <dbReference type="ARBA" id="ARBA00008894"/>
    </source>
</evidence>
<dbReference type="Gene3D" id="3.40.50.300">
    <property type="entry name" value="P-loop containing nucleotide triphosphate hydrolases"/>
    <property type="match status" value="2"/>
</dbReference>
<dbReference type="GO" id="GO:0006952">
    <property type="term" value="P:defense response"/>
    <property type="evidence" value="ECO:0007669"/>
    <property type="project" value="UniProtKB-KW"/>
</dbReference>
<dbReference type="PANTHER" id="PTHR33463">
    <property type="entry name" value="NB-ARC DOMAIN-CONTAINING PROTEIN-RELATED"/>
    <property type="match status" value="1"/>
</dbReference>
<proteinExistence type="inferred from homology"/>
<dbReference type="SUPFAM" id="SSF52058">
    <property type="entry name" value="L domain-like"/>
    <property type="match status" value="1"/>
</dbReference>
<feature type="domain" description="NB-ARC" evidence="6">
    <location>
        <begin position="178"/>
        <end position="257"/>
    </location>
</feature>
<dbReference type="PRINTS" id="PR00364">
    <property type="entry name" value="DISEASERSIST"/>
</dbReference>
<keyword evidence="7" id="KW-1185">Reference proteome</keyword>
<dbReference type="KEGG" id="ghi:107943602"/>
<dbReference type="AlphaFoldDB" id="A0A1U8N1E6"/>
<dbReference type="GO" id="GO:0005524">
    <property type="term" value="F:ATP binding"/>
    <property type="evidence" value="ECO:0007669"/>
    <property type="project" value="UniProtKB-KW"/>
</dbReference>
<dbReference type="Gene3D" id="1.10.8.430">
    <property type="entry name" value="Helical domain of apoptotic protease-activating factors"/>
    <property type="match status" value="1"/>
</dbReference>
<accession>A0A1U8N1E6</accession>
<evidence type="ECO:0000256" key="4">
    <source>
        <dbReference type="ARBA" id="ARBA00022840"/>
    </source>
</evidence>
<dbReference type="InterPro" id="IPR002182">
    <property type="entry name" value="NB-ARC"/>
</dbReference>
<reference evidence="8" key="2">
    <citation type="submission" date="2025-08" db="UniProtKB">
        <authorList>
            <consortium name="RefSeq"/>
        </authorList>
    </citation>
    <scope>IDENTIFICATION</scope>
</reference>
<dbReference type="SUPFAM" id="SSF52540">
    <property type="entry name" value="P-loop containing nucleoside triphosphate hydrolases"/>
    <property type="match status" value="1"/>
</dbReference>
<gene>
    <name evidence="8" type="primary">LOC107943602</name>
</gene>
<dbReference type="GeneID" id="107943602"/>
<protein>
    <submittedName>
        <fullName evidence="8">Disease resistance protein At4g27190-like</fullName>
    </submittedName>
</protein>
<evidence type="ECO:0000259" key="6">
    <source>
        <dbReference type="Pfam" id="PF00931"/>
    </source>
</evidence>
<evidence type="ECO:0000256" key="5">
    <source>
        <dbReference type="SAM" id="Coils"/>
    </source>
</evidence>